<gene>
    <name evidence="1" type="ORF">CEXT_667981</name>
</gene>
<evidence type="ECO:0000313" key="1">
    <source>
        <dbReference type="EMBL" id="GIY91077.1"/>
    </source>
</evidence>
<accession>A0AAV4X743</accession>
<keyword evidence="2" id="KW-1185">Reference proteome</keyword>
<evidence type="ECO:0000313" key="2">
    <source>
        <dbReference type="Proteomes" id="UP001054945"/>
    </source>
</evidence>
<name>A0AAV4X743_CAEEX</name>
<proteinExistence type="predicted"/>
<dbReference type="Proteomes" id="UP001054945">
    <property type="component" value="Unassembled WGS sequence"/>
</dbReference>
<sequence length="86" mass="9753">MYKIQNNVRPVANGFARACPWAGMNNLLAPCKFSLELSTREFLTKSRNFWWARKKSHGRHAAFIGNSSRLPIAEGLSEVALFDEVK</sequence>
<protein>
    <submittedName>
        <fullName evidence="1">Uncharacterized protein</fullName>
    </submittedName>
</protein>
<dbReference type="EMBL" id="BPLR01017378">
    <property type="protein sequence ID" value="GIY91077.1"/>
    <property type="molecule type" value="Genomic_DNA"/>
</dbReference>
<reference evidence="1 2" key="1">
    <citation type="submission" date="2021-06" db="EMBL/GenBank/DDBJ databases">
        <title>Caerostris extrusa draft genome.</title>
        <authorList>
            <person name="Kono N."/>
            <person name="Arakawa K."/>
        </authorList>
    </citation>
    <scope>NUCLEOTIDE SEQUENCE [LARGE SCALE GENOMIC DNA]</scope>
</reference>
<organism evidence="1 2">
    <name type="scientific">Caerostris extrusa</name>
    <name type="common">Bark spider</name>
    <name type="synonym">Caerostris bankana</name>
    <dbReference type="NCBI Taxonomy" id="172846"/>
    <lineage>
        <taxon>Eukaryota</taxon>
        <taxon>Metazoa</taxon>
        <taxon>Ecdysozoa</taxon>
        <taxon>Arthropoda</taxon>
        <taxon>Chelicerata</taxon>
        <taxon>Arachnida</taxon>
        <taxon>Araneae</taxon>
        <taxon>Araneomorphae</taxon>
        <taxon>Entelegynae</taxon>
        <taxon>Araneoidea</taxon>
        <taxon>Araneidae</taxon>
        <taxon>Caerostris</taxon>
    </lineage>
</organism>
<dbReference type="AlphaFoldDB" id="A0AAV4X743"/>
<comment type="caution">
    <text evidence="1">The sequence shown here is derived from an EMBL/GenBank/DDBJ whole genome shotgun (WGS) entry which is preliminary data.</text>
</comment>